<name>A0A0G1DPX5_9BACT</name>
<dbReference type="EMBL" id="LCEK01000003">
    <property type="protein sequence ID" value="KKS72881.1"/>
    <property type="molecule type" value="Genomic_DNA"/>
</dbReference>
<feature type="transmembrane region" description="Helical" evidence="1">
    <location>
        <begin position="12"/>
        <end position="36"/>
    </location>
</feature>
<proteinExistence type="predicted"/>
<keyword evidence="1" id="KW-0812">Transmembrane</keyword>
<evidence type="ECO:0000313" key="3">
    <source>
        <dbReference type="Proteomes" id="UP000033867"/>
    </source>
</evidence>
<evidence type="ECO:0000313" key="2">
    <source>
        <dbReference type="EMBL" id="KKS72881.1"/>
    </source>
</evidence>
<keyword evidence="1" id="KW-1133">Transmembrane helix</keyword>
<organism evidence="2 3">
    <name type="scientific">Candidatus Magasanikbacteria bacterium GW2011_GWE2_42_7</name>
    <dbReference type="NCBI Taxonomy" id="1619052"/>
    <lineage>
        <taxon>Bacteria</taxon>
        <taxon>Candidatus Magasanikiibacteriota</taxon>
    </lineage>
</organism>
<evidence type="ECO:0000256" key="1">
    <source>
        <dbReference type="SAM" id="Phobius"/>
    </source>
</evidence>
<dbReference type="AlphaFoldDB" id="A0A0G1DPX5"/>
<accession>A0A0G1DPX5</accession>
<reference evidence="2 3" key="1">
    <citation type="journal article" date="2015" name="Nature">
        <title>rRNA introns, odd ribosomes, and small enigmatic genomes across a large radiation of phyla.</title>
        <authorList>
            <person name="Brown C.T."/>
            <person name="Hug L.A."/>
            <person name="Thomas B.C."/>
            <person name="Sharon I."/>
            <person name="Castelle C.J."/>
            <person name="Singh A."/>
            <person name="Wilkins M.J."/>
            <person name="Williams K.H."/>
            <person name="Banfield J.F."/>
        </authorList>
    </citation>
    <scope>NUCLEOTIDE SEQUENCE [LARGE SCALE GENOMIC DNA]</scope>
</reference>
<comment type="caution">
    <text evidence="2">The sequence shown here is derived from an EMBL/GenBank/DDBJ whole genome shotgun (WGS) entry which is preliminary data.</text>
</comment>
<sequence length="1240" mass="128416">MTDVINITKKAFTWSVVVMTIAWSIGLSALAAPLAANAAECPTLEAGDLFKVKGNSAVYLLDSDMKRMYFPTSDLYHTWYSDFSGVVEIDSTCVSAYPNAVNPSGVDYRPGSRLVKVVISPEVYAVGPGNMRHLIGSEDEAKSLYGDNWGTLVRDVHDFHWPNYTTGAEVSGVHNGMLIKNNGSGVWYVKDGMRHSVEGSLSSFLAGDVRTVSTALFDAVEASATPVTAASIIADPSQGGGSGTPGTPVVTGSLQASLAATSPSTVAAQGSIFNDVLHVRLTAGNEPVSVTGLTVQKSGLVANTGFSGVSVWVGSDRHGAVVSSLDDDGMAEIGFGSNPIVVPANSSVTASLQVNVAAGASAASFTFRATAVDTTGNVSVSGLPVVGSQATVTPGTLASYTVTTTAVSGYDNETAAASSANEGQLEIGDTQKEVFKFTLAESGNEALNVQSVTFFVQGSINEDTSLKNWTIYGPTGQVLGTKEWASGDRYVTVPMNYTLDKGDSDNFTVKVDVVDGSNDYFALYIQNDYDVKAKGSSSGYFVAPTSFASGGYASATGWFKMKQGTLSVQKSSSSPSASIAAGGSDTVLAEYTLKAVGEAIEIRKMALELEAYDGAGDPDLTGNVKVVDVATGKTYLSTAYTNVVNTTSTADSSFASGTQLDLSTYLTIKSGESKTIRVTANVADGATAVDTYMVKVGKFYLKRLSSLDYQTKPNSTTAYPANTVTVNPASLTLAKNTSVGNKTVAIGAQDVVIGSFKLQAGSSEGVNVSSIVLSLPLSTGARDVENVGLWIGSTQLGTETVSPSASTTFSISKALAVNEVVTIDVKADVQSDAADGTAFTPSVESITATGVTTGQNAAGSVVATDLQAITYGSEKLIVTNDSSVESKILTPSATKQLVAKYKFEAQNSDINLTKLTFSLRNHDNASKASSSNYGDFELRNAAGAVLATAPVVDNGTDALVTFTGFSTTIASGATEKLSLYAMVNNSGTMVPANVARAALYSDGNTYLEAYGGQGLLAATKIGTSTVVAAGLLNEAASNQMLFHNTAPVIALASGAPSGSATPDTETTVFKYTVTNPGARDMRISTTSVYLSVSGLAGEGYVYDFKLYDGSTLLANTSTIASPYMADVLSTTTPSLTIAFGPVNDTSSRLANFVLSAGETKTFTVTANTSNIRTGLSSGNNALLSAKLDGATGYESADDDYEDYWADGVMTYFYTPVNGSENSTAYTASDSYDVNGSALSF</sequence>
<keyword evidence="1" id="KW-0472">Membrane</keyword>
<protein>
    <submittedName>
        <fullName evidence="2">Uncharacterized protein</fullName>
    </submittedName>
</protein>
<gene>
    <name evidence="2" type="ORF">UV42_C0003G0010</name>
</gene>
<dbReference type="Proteomes" id="UP000033867">
    <property type="component" value="Unassembled WGS sequence"/>
</dbReference>